<organism evidence="10 11">
    <name type="scientific">Gryllus longicercus</name>
    <dbReference type="NCBI Taxonomy" id="2509291"/>
    <lineage>
        <taxon>Eukaryota</taxon>
        <taxon>Metazoa</taxon>
        <taxon>Ecdysozoa</taxon>
        <taxon>Arthropoda</taxon>
        <taxon>Hexapoda</taxon>
        <taxon>Insecta</taxon>
        <taxon>Pterygota</taxon>
        <taxon>Neoptera</taxon>
        <taxon>Polyneoptera</taxon>
        <taxon>Orthoptera</taxon>
        <taxon>Ensifera</taxon>
        <taxon>Gryllidea</taxon>
        <taxon>Grylloidea</taxon>
        <taxon>Gryllidae</taxon>
        <taxon>Gryllinae</taxon>
        <taxon>Gryllus</taxon>
    </lineage>
</organism>
<sequence length="605" mass="68337">MSGFISIKLNDILADFVGVQLQKSLPSYIQIFLSKAPEDAIFIYKGSVMQAEVGNIPDLEREENIEFSGELDVTGSPLQFSNYSVNVDDSVLCVKKFWLDDEEKHYPLSLNSARSIISRYLLKVENCNIPLWIACDGTDKSRTLLLCGFKEEGWCSRCLVQYHGLSPLTRVDEELNDTTLLFSNKKQRKVNVQCIFDLCDYNFEKTFELTQNEVSSRNGQKMLVKLEWHGASVKVPTNGVSSVLTVGFKIGDKSSAIFSLWSQLNSLSKYYEILCSLINDKQSIVLPRKCSADEILLENVTKKILALINSPDDVVGSLPQGSDLSHEKLRENILSILIKQVNGCMRPDCDITDKIWLVLNELIDVESITACLNNLLSILEDGKSKLQASLRKKSLLSNIISSVLNGNLALNNISMEKTLEVMVESGFEKLKYDYDYVFKKLGVNCSNYFKNISISVAKSLDAVEHNINILAQIHVALDFILRVQYFFDSREHDLNAFAQAIFKESCKTVTSLKNLQCNPHVSLEVPVEFECVVDQLPSYFSSLKMETSSINEEDCDYSVLFLSSQSLFPPALMQFEGEKEADATYMEQQYHVYKLSSYCDYIGKQ</sequence>
<keyword evidence="4 9" id="KW-0132">Cell division</keyword>
<evidence type="ECO:0000256" key="9">
    <source>
        <dbReference type="RuleBase" id="RU369076"/>
    </source>
</evidence>
<comment type="subunit">
    <text evidence="9">Component of the RZZ complex.</text>
</comment>
<evidence type="ECO:0000313" key="10">
    <source>
        <dbReference type="EMBL" id="KAK7792635.1"/>
    </source>
</evidence>
<accession>A0AAN9VAE5</accession>
<dbReference type="EMBL" id="JAZDUA010000436">
    <property type="protein sequence ID" value="KAK7792635.1"/>
    <property type="molecule type" value="Genomic_DNA"/>
</dbReference>
<dbReference type="Proteomes" id="UP001378592">
    <property type="component" value="Unassembled WGS sequence"/>
</dbReference>
<keyword evidence="11" id="KW-1185">Reference proteome</keyword>
<dbReference type="GO" id="GO:0051301">
    <property type="term" value="P:cell division"/>
    <property type="evidence" value="ECO:0007669"/>
    <property type="project" value="UniProtKB-UniRule"/>
</dbReference>
<evidence type="ECO:0000313" key="11">
    <source>
        <dbReference type="Proteomes" id="UP001378592"/>
    </source>
</evidence>
<dbReference type="PANTHER" id="PTHR15995:SF1">
    <property type="entry name" value="PROTEIN ZWILCH HOMOLOG"/>
    <property type="match status" value="1"/>
</dbReference>
<evidence type="ECO:0000256" key="1">
    <source>
        <dbReference type="ARBA" id="ARBA00004629"/>
    </source>
</evidence>
<name>A0AAN9VAE5_9ORTH</name>
<dbReference type="GO" id="GO:0007094">
    <property type="term" value="P:mitotic spindle assembly checkpoint signaling"/>
    <property type="evidence" value="ECO:0007669"/>
    <property type="project" value="UniProtKB-UniRule"/>
</dbReference>
<dbReference type="PANTHER" id="PTHR15995">
    <property type="entry name" value="PROTEIN ZWILCH HOMOLOG"/>
    <property type="match status" value="1"/>
</dbReference>
<evidence type="ECO:0000256" key="7">
    <source>
        <dbReference type="ARBA" id="ARBA00023306"/>
    </source>
</evidence>
<comment type="subcellular location">
    <subcellularLocation>
        <location evidence="1 9">Chromosome</location>
        <location evidence="1 9">Centromere</location>
        <location evidence="1 9">Kinetochore</location>
    </subcellularLocation>
</comment>
<evidence type="ECO:0000256" key="3">
    <source>
        <dbReference type="ARBA" id="ARBA00022454"/>
    </source>
</evidence>
<dbReference type="Pfam" id="PF09817">
    <property type="entry name" value="Zwilch"/>
    <property type="match status" value="1"/>
</dbReference>
<dbReference type="GO" id="GO:1990423">
    <property type="term" value="C:RZZ complex"/>
    <property type="evidence" value="ECO:0007669"/>
    <property type="project" value="UniProtKB-UniRule"/>
</dbReference>
<reference evidence="10 11" key="1">
    <citation type="submission" date="2024-03" db="EMBL/GenBank/DDBJ databases">
        <title>The genome assembly and annotation of the cricket Gryllus longicercus Weissman &amp; Gray.</title>
        <authorList>
            <person name="Szrajer S."/>
            <person name="Gray D."/>
            <person name="Ylla G."/>
        </authorList>
    </citation>
    <scope>NUCLEOTIDE SEQUENCE [LARGE SCALE GENOMIC DNA]</scope>
    <source>
        <strain evidence="10">DAG 2021-001</strain>
        <tissue evidence="10">Whole body minus gut</tissue>
    </source>
</reference>
<keyword evidence="5 9" id="KW-0498">Mitosis</keyword>
<dbReference type="InterPro" id="IPR018630">
    <property type="entry name" value="Zwilch"/>
</dbReference>
<dbReference type="AlphaFoldDB" id="A0AAN9VAE5"/>
<proteinExistence type="inferred from homology"/>
<comment type="similarity">
    <text evidence="2 9">Belongs to the ZWILCH family.</text>
</comment>
<evidence type="ECO:0000256" key="8">
    <source>
        <dbReference type="ARBA" id="ARBA00023328"/>
    </source>
</evidence>
<dbReference type="GO" id="GO:0034501">
    <property type="term" value="P:protein localization to kinetochore"/>
    <property type="evidence" value="ECO:0007669"/>
    <property type="project" value="UniProtKB-UniRule"/>
</dbReference>
<protein>
    <recommendedName>
        <fullName evidence="9">Protein zwilch</fullName>
    </recommendedName>
</protein>
<evidence type="ECO:0000256" key="5">
    <source>
        <dbReference type="ARBA" id="ARBA00022776"/>
    </source>
</evidence>
<evidence type="ECO:0000256" key="4">
    <source>
        <dbReference type="ARBA" id="ARBA00022618"/>
    </source>
</evidence>
<gene>
    <name evidence="10" type="ORF">R5R35_005096</name>
</gene>
<evidence type="ECO:0000256" key="6">
    <source>
        <dbReference type="ARBA" id="ARBA00022838"/>
    </source>
</evidence>
<comment type="caution">
    <text evidence="10">The sequence shown here is derived from an EMBL/GenBank/DDBJ whole genome shotgun (WGS) entry which is preliminary data.</text>
</comment>
<keyword evidence="8 9" id="KW-0137">Centromere</keyword>
<keyword evidence="6 9" id="KW-0995">Kinetochore</keyword>
<comment type="function">
    <text evidence="9">Essential component of the mitotic checkpoint, which prevents cells from prematurely exiting mitosis. Required for the assembly of the dynein-dynactin and MAD1-MAD2 complexes onto kinetochores. Its function related to the spindle assembly machinery is proposed to depend on its association in the mitotic RZZ complex.</text>
</comment>
<keyword evidence="3 9" id="KW-0158">Chromosome</keyword>
<keyword evidence="7 9" id="KW-0131">Cell cycle</keyword>
<dbReference type="Gene3D" id="1.20.58.730">
    <property type="match status" value="1"/>
</dbReference>
<evidence type="ECO:0000256" key="2">
    <source>
        <dbReference type="ARBA" id="ARBA00009062"/>
    </source>
</evidence>